<proteinExistence type="predicted"/>
<evidence type="ECO:0000313" key="3">
    <source>
        <dbReference type="Proteomes" id="UP001629462"/>
    </source>
</evidence>
<comment type="caution">
    <text evidence="2">The sequence shown here is derived from an EMBL/GenBank/DDBJ whole genome shotgun (WGS) entry which is preliminary data.</text>
</comment>
<evidence type="ECO:0000313" key="2">
    <source>
        <dbReference type="EMBL" id="MFM0521513.1"/>
    </source>
</evidence>
<evidence type="ECO:0008006" key="4">
    <source>
        <dbReference type="Google" id="ProtNLM"/>
    </source>
</evidence>
<dbReference type="RefSeq" id="WP_408163209.1">
    <property type="nucleotide sequence ID" value="NZ_JAQQDB010000035.1"/>
</dbReference>
<feature type="region of interest" description="Disordered" evidence="1">
    <location>
        <begin position="831"/>
        <end position="859"/>
    </location>
</feature>
<protein>
    <recommendedName>
        <fullName evidence="4">Toxin</fullName>
    </recommendedName>
</protein>
<feature type="compositionally biased region" description="Low complexity" evidence="1">
    <location>
        <begin position="954"/>
        <end position="968"/>
    </location>
</feature>
<feature type="compositionally biased region" description="Polar residues" evidence="1">
    <location>
        <begin position="837"/>
        <end position="859"/>
    </location>
</feature>
<reference evidence="2 3" key="1">
    <citation type="journal article" date="2024" name="Chem. Sci.">
        <title>Discovery of megapolipeptins by genome mining of a Burkholderiales bacteria collection.</title>
        <authorList>
            <person name="Paulo B.S."/>
            <person name="Recchia M.J.J."/>
            <person name="Lee S."/>
            <person name="Fergusson C.H."/>
            <person name="Romanowski S.B."/>
            <person name="Hernandez A."/>
            <person name="Krull N."/>
            <person name="Liu D.Y."/>
            <person name="Cavanagh H."/>
            <person name="Bos A."/>
            <person name="Gray C.A."/>
            <person name="Murphy B.T."/>
            <person name="Linington R.G."/>
            <person name="Eustaquio A.S."/>
        </authorList>
    </citation>
    <scope>NUCLEOTIDE SEQUENCE [LARGE SCALE GENOMIC DNA]</scope>
    <source>
        <strain evidence="2 3">RL17-374-BIF-D</strain>
    </source>
</reference>
<gene>
    <name evidence="2" type="ORF">PQR08_29220</name>
</gene>
<evidence type="ECO:0000256" key="1">
    <source>
        <dbReference type="SAM" id="MobiDB-lite"/>
    </source>
</evidence>
<organism evidence="2 3">
    <name type="scientific">Caballeronia jiangsuensis</name>
    <dbReference type="NCBI Taxonomy" id="1458357"/>
    <lineage>
        <taxon>Bacteria</taxon>
        <taxon>Pseudomonadati</taxon>
        <taxon>Pseudomonadota</taxon>
        <taxon>Betaproteobacteria</taxon>
        <taxon>Burkholderiales</taxon>
        <taxon>Burkholderiaceae</taxon>
        <taxon>Caballeronia</taxon>
    </lineage>
</organism>
<feature type="compositionally biased region" description="Gly residues" evidence="1">
    <location>
        <begin position="969"/>
        <end position="986"/>
    </location>
</feature>
<dbReference type="EMBL" id="JAQQDB010000035">
    <property type="protein sequence ID" value="MFM0521513.1"/>
    <property type="molecule type" value="Genomic_DNA"/>
</dbReference>
<keyword evidence="3" id="KW-1185">Reference proteome</keyword>
<dbReference type="Proteomes" id="UP001629462">
    <property type="component" value="Unassembled WGS sequence"/>
</dbReference>
<accession>A0ABW9CWF4</accession>
<sequence>MSAITAPGGMTVSSFGIMPARTNSNFQSSVRDLGIDDSDELPLFSLPQEQISIFARSAESSTPLVDLPLYAIARLGLVLPPEPLWERARADTSSGQDAAVEAFVDYPLGLLGTDHAGYASFDLTVLRSASTIDAFTARQFDLGIDTTYAGPVGLRNLLVIPFADPSLAFDALVTGELAPTFIALRIALTAAQLAGRQFGRPMVAMQNPNILDWRLSPGSFTLSGSVLVGEEGCETLLPSNLATQHFRFRQVARRAGVMTRRTDNEPRTAIQSGNVLEYASEWFPVGHSLGQLIYSLPLAPGEVVKLAIVDWSRSDTASRTEDTGFSESLTHDQVRDRSLNETVHAALTELQEGHSFMAGAALSIAGAYSGVAAGLTGAIGGSSSSSGGTRNLVADTTQNIVDAFHQASTALRELRSTVVVQSAQAEKTDLKTRVVANYNHSHALTMLYYEVLRHYRVVTRLASNPPRPALLVDYTNQFKSFSSPRDVIPRRAILESALLDDRLLPCFDAMERLYALTNDPPVAAPVPGNIKFTMFQFKFWTTSPGGRTGKCQVTCKIRDPSNAVGTTETVLRGPDGISDQIADHARFNDIDAHFLGQGVPATGPIEWSKVGFISLHFTPEQADPNASAGNQYHTTVGSVDVTAIDEGGKEYFLGHTEGLYFTENTTEANRNVIVSANRPPAPETPPSPRMRLTEGERSCVDRLYSHLQLNQYHYNRAVWLNEDPNERAMRFTVWTLNNVPLLDLIENRALEVSGTYVAFPMNARDQMQAVVNQLFDSPPEPDPEDMFIEQLLTLPTRGVFGEAKLGHCNASEIIDNTRYWDWQTSPIEFAPSDIQPLDSSSRAQTPTGLTPTPFPQSTVNIVNPGSLPDPTGMASALKVLSTPGIFRDQSGLQETGTMLGKLSDNATTLASQALQGQNRKALMDDINNSSLTPAQKTDLIGKLLSGQVAQQTKPASPSGAASAPAAGAGMTGTGTTTVGGGSGTPSGVGSPPASLGRTADDLNQRAQSLKSMVGYANPDALKSASDSLAQQLAAPGDTGAPGADVNAENVASISDVAAWADLLNFVPPAPIQQGLQARGMSVQRIQDAYGPVNVDFYPVRITKMPSLNSTIPMSPKELLDHIRLNINKFVDTTVSDFQPLEPNIDGPVWNSPTALGAVVDVAMKVASPIGIVTADRGAVVVSAFATDHWTFTTIETAFSQDAKHPVSGNREFGFKAIGSDIVFYTRGVDRATSLIDSLGDFLVFTKADDLWKSFQAAIFDFVQQHAGTAEVPIPYSHRYEWLPIQLLYFKPQTVTA</sequence>
<feature type="region of interest" description="Disordered" evidence="1">
    <location>
        <begin position="948"/>
        <end position="998"/>
    </location>
</feature>
<name>A0ABW9CWF4_9BURK</name>